<reference evidence="1 2" key="1">
    <citation type="submission" date="2016-07" db="EMBL/GenBank/DDBJ databases">
        <title>Pervasive Adenine N6-methylation of Active Genes in Fungi.</title>
        <authorList>
            <consortium name="DOE Joint Genome Institute"/>
            <person name="Mondo S.J."/>
            <person name="Dannebaum R.O."/>
            <person name="Kuo R.C."/>
            <person name="Labutti K."/>
            <person name="Haridas S."/>
            <person name="Kuo A."/>
            <person name="Salamov A."/>
            <person name="Ahrendt S.R."/>
            <person name="Lipzen A."/>
            <person name="Sullivan W."/>
            <person name="Andreopoulos W.B."/>
            <person name="Clum A."/>
            <person name="Lindquist E."/>
            <person name="Daum C."/>
            <person name="Ramamoorthy G.K."/>
            <person name="Gryganskyi A."/>
            <person name="Culley D."/>
            <person name="Magnuson J.K."/>
            <person name="James T.Y."/>
            <person name="O'Malley M.A."/>
            <person name="Stajich J.E."/>
            <person name="Spatafora J.W."/>
            <person name="Visel A."/>
            <person name="Grigoriev I.V."/>
        </authorList>
    </citation>
    <scope>NUCLEOTIDE SEQUENCE [LARGE SCALE GENOMIC DNA]</scope>
    <source>
        <strain evidence="1 2">NRRL 3116</strain>
    </source>
</reference>
<name>A0A1Y2GCN8_9FUNG</name>
<keyword evidence="2" id="KW-1185">Reference proteome</keyword>
<sequence length="129" mass="15146">MCPSPSDHIESLKNKYPMQFCRERGGKSKHGLQWDEGWHDNERQGTCSYYIYTLIEIYFYTHTHTHTARENIYNVEVDLSLKFNPDTIELFDDVSADFGTAMIVIMWLGCQVHHYYGRKQTCGLSRLKS</sequence>
<dbReference type="AlphaFoldDB" id="A0A1Y2GCN8"/>
<gene>
    <name evidence="1" type="ORF">BCR41DRAFT_360194</name>
</gene>
<dbReference type="InParanoid" id="A0A1Y2GCN8"/>
<organism evidence="1 2">
    <name type="scientific">Lobosporangium transversale</name>
    <dbReference type="NCBI Taxonomy" id="64571"/>
    <lineage>
        <taxon>Eukaryota</taxon>
        <taxon>Fungi</taxon>
        <taxon>Fungi incertae sedis</taxon>
        <taxon>Mucoromycota</taxon>
        <taxon>Mortierellomycotina</taxon>
        <taxon>Mortierellomycetes</taxon>
        <taxon>Mortierellales</taxon>
        <taxon>Mortierellaceae</taxon>
        <taxon>Lobosporangium</taxon>
    </lineage>
</organism>
<proteinExistence type="predicted"/>
<dbReference type="Proteomes" id="UP000193648">
    <property type="component" value="Unassembled WGS sequence"/>
</dbReference>
<dbReference type="RefSeq" id="XP_021877873.1">
    <property type="nucleotide sequence ID" value="XM_022025321.1"/>
</dbReference>
<comment type="caution">
    <text evidence="1">The sequence shown here is derived from an EMBL/GenBank/DDBJ whole genome shotgun (WGS) entry which is preliminary data.</text>
</comment>
<accession>A0A1Y2GCN8</accession>
<evidence type="ECO:0000313" key="2">
    <source>
        <dbReference type="Proteomes" id="UP000193648"/>
    </source>
</evidence>
<dbReference type="GeneID" id="33567165"/>
<protein>
    <submittedName>
        <fullName evidence="1">Uncharacterized protein</fullName>
    </submittedName>
</protein>
<dbReference type="EMBL" id="MCFF01000042">
    <property type="protein sequence ID" value="ORZ07210.1"/>
    <property type="molecule type" value="Genomic_DNA"/>
</dbReference>
<evidence type="ECO:0000313" key="1">
    <source>
        <dbReference type="EMBL" id="ORZ07210.1"/>
    </source>
</evidence>